<evidence type="ECO:0000313" key="3">
    <source>
        <dbReference type="Proteomes" id="UP000008370"/>
    </source>
</evidence>
<reference evidence="2 3" key="1">
    <citation type="journal article" date="2012" name="BMC Genomics">
        <title>Comparative genomics of the white-rot fungi, Phanerochaete carnosa and P. chrysosporium, to elucidate the genetic basis of the distinct wood types they colonize.</title>
        <authorList>
            <person name="Suzuki H."/>
            <person name="MacDonald J."/>
            <person name="Syed K."/>
            <person name="Salamov A."/>
            <person name="Hori C."/>
            <person name="Aerts A."/>
            <person name="Henrissat B."/>
            <person name="Wiebenga A."/>
            <person name="vanKuyk P.A."/>
            <person name="Barry K."/>
            <person name="Lindquist E."/>
            <person name="LaButti K."/>
            <person name="Lapidus A."/>
            <person name="Lucas S."/>
            <person name="Coutinho P."/>
            <person name="Gong Y."/>
            <person name="Samejima M."/>
            <person name="Mahadevan R."/>
            <person name="Abou-Zaid M."/>
            <person name="de Vries R.P."/>
            <person name="Igarashi K."/>
            <person name="Yadav J.S."/>
            <person name="Grigoriev I.V."/>
            <person name="Master E.R."/>
        </authorList>
    </citation>
    <scope>NUCLEOTIDE SEQUENCE [LARGE SCALE GENOMIC DNA]</scope>
    <source>
        <strain evidence="2 3">HHB-10118-sp</strain>
    </source>
</reference>
<dbReference type="InParanoid" id="K5W095"/>
<dbReference type="KEGG" id="pco:PHACADRAFT_260978"/>
<evidence type="ECO:0000256" key="1">
    <source>
        <dbReference type="SAM" id="Phobius"/>
    </source>
</evidence>
<dbReference type="Proteomes" id="UP000008370">
    <property type="component" value="Unassembled WGS sequence"/>
</dbReference>
<sequence>MSNTPFYTTNNWHLGSLKQGDVLQLVLIATASWLRRTVFIFWLFGSRSVSL</sequence>
<keyword evidence="1" id="KW-1133">Transmembrane helix</keyword>
<dbReference type="AlphaFoldDB" id="K5W095"/>
<gene>
    <name evidence="2" type="ORF">PHACADRAFT_260978</name>
</gene>
<organism evidence="2 3">
    <name type="scientific">Phanerochaete carnosa (strain HHB-10118-sp)</name>
    <name type="common">White-rot fungus</name>
    <name type="synonym">Peniophora carnosa</name>
    <dbReference type="NCBI Taxonomy" id="650164"/>
    <lineage>
        <taxon>Eukaryota</taxon>
        <taxon>Fungi</taxon>
        <taxon>Dikarya</taxon>
        <taxon>Basidiomycota</taxon>
        <taxon>Agaricomycotina</taxon>
        <taxon>Agaricomycetes</taxon>
        <taxon>Polyporales</taxon>
        <taxon>Phanerochaetaceae</taxon>
        <taxon>Phanerochaete</taxon>
    </lineage>
</organism>
<keyword evidence="3" id="KW-1185">Reference proteome</keyword>
<keyword evidence="1" id="KW-0472">Membrane</keyword>
<evidence type="ECO:0000313" key="2">
    <source>
        <dbReference type="EMBL" id="EKM52515.1"/>
    </source>
</evidence>
<accession>K5W095</accession>
<dbReference type="HOGENOM" id="CLU_3107139_0_0_1"/>
<name>K5W095_PHACS</name>
<protein>
    <submittedName>
        <fullName evidence="2">Uncharacterized protein</fullName>
    </submittedName>
</protein>
<feature type="transmembrane region" description="Helical" evidence="1">
    <location>
        <begin position="22"/>
        <end position="44"/>
    </location>
</feature>
<dbReference type="EMBL" id="JH930475">
    <property type="protein sequence ID" value="EKM52515.1"/>
    <property type="molecule type" value="Genomic_DNA"/>
</dbReference>
<dbReference type="GeneID" id="18917863"/>
<dbReference type="RefSeq" id="XP_007398858.1">
    <property type="nucleotide sequence ID" value="XM_007398796.1"/>
</dbReference>
<proteinExistence type="predicted"/>
<keyword evidence="1" id="KW-0812">Transmembrane</keyword>